<evidence type="ECO:0000259" key="1">
    <source>
        <dbReference type="Pfam" id="PF13439"/>
    </source>
</evidence>
<dbReference type="Pfam" id="PF13439">
    <property type="entry name" value="Glyco_transf_4"/>
    <property type="match status" value="1"/>
</dbReference>
<dbReference type="RefSeq" id="WP_011697970.1">
    <property type="nucleotide sequence ID" value="NC_008554.1"/>
</dbReference>
<dbReference type="Proteomes" id="UP000001784">
    <property type="component" value="Chromosome"/>
</dbReference>
<dbReference type="AlphaFoldDB" id="A0LH97"/>
<reference evidence="2 3" key="1">
    <citation type="submission" date="2006-10" db="EMBL/GenBank/DDBJ databases">
        <title>Complete sequence of Syntrophobacter fumaroxidans MPOB.</title>
        <authorList>
            <consortium name="US DOE Joint Genome Institute"/>
            <person name="Copeland A."/>
            <person name="Lucas S."/>
            <person name="Lapidus A."/>
            <person name="Barry K."/>
            <person name="Detter J.C."/>
            <person name="Glavina del Rio T."/>
            <person name="Hammon N."/>
            <person name="Israni S."/>
            <person name="Pitluck S."/>
            <person name="Goltsman E.G."/>
            <person name="Martinez M."/>
            <person name="Schmutz J."/>
            <person name="Larimer F."/>
            <person name="Land M."/>
            <person name="Hauser L."/>
            <person name="Kyrpides N."/>
            <person name="Kim E."/>
            <person name="Boone D.R."/>
            <person name="Brockman F."/>
            <person name="Culley D."/>
            <person name="Ferry J."/>
            <person name="Gunsalus R."/>
            <person name="McInerney M.J."/>
            <person name="Morrison M."/>
            <person name="Plugge C."/>
            <person name="Rohlin L."/>
            <person name="Scholten J."/>
            <person name="Sieber J."/>
            <person name="Stams A.J.M."/>
            <person name="Worm P."/>
            <person name="Henstra A.M."/>
            <person name="Richardson P."/>
        </authorList>
    </citation>
    <scope>NUCLEOTIDE SEQUENCE [LARGE SCALE GENOMIC DNA]</scope>
    <source>
        <strain evidence="3">DSM 10017 / MPOB</strain>
    </source>
</reference>
<sequence>MRVAHTESSINLGGQELRILEQIRWARDRGHEFWLLAREESAVYREAARRNLPRQVVPFRGSLSPIAVLSLIRFAKRRRIDVIDCHSSRDASTAMAARLLSIPVVRTQHVCVALRDDLPHRLTWRLGSDRIIAASGSIADRIVNQGLGKRSRIRVVGDGIDLGQFHPGVDGQAVRDEFGLPPSARPVTLIGMIRPDKGQHYLVRAVDDIVARIPDAWFFIVGSATRPEFLARLDAEIRGVRHRDRIVLTGFREDVERFIAASDVIVLTSEIEARSRVIPQAFAMKKPVVASRVGGIPELVEDGRTGFLYPCADVRKLAETVVGVLDDLPRAQVENAYALAVRDLSFETMMAETLEVYREVAGSR</sequence>
<dbReference type="PANTHER" id="PTHR12526">
    <property type="entry name" value="GLYCOSYLTRANSFERASE"/>
    <property type="match status" value="1"/>
</dbReference>
<dbReference type="GO" id="GO:0016757">
    <property type="term" value="F:glycosyltransferase activity"/>
    <property type="evidence" value="ECO:0007669"/>
    <property type="project" value="UniProtKB-ARBA"/>
</dbReference>
<dbReference type="eggNOG" id="COG0438">
    <property type="taxonomic scope" value="Bacteria"/>
</dbReference>
<organism evidence="2 3">
    <name type="scientific">Syntrophobacter fumaroxidans (strain DSM 10017 / MPOB)</name>
    <dbReference type="NCBI Taxonomy" id="335543"/>
    <lineage>
        <taxon>Bacteria</taxon>
        <taxon>Pseudomonadati</taxon>
        <taxon>Thermodesulfobacteriota</taxon>
        <taxon>Syntrophobacteria</taxon>
        <taxon>Syntrophobacterales</taxon>
        <taxon>Syntrophobacteraceae</taxon>
        <taxon>Syntrophobacter</taxon>
    </lineage>
</organism>
<dbReference type="CDD" id="cd03801">
    <property type="entry name" value="GT4_PimA-like"/>
    <property type="match status" value="1"/>
</dbReference>
<dbReference type="InterPro" id="IPR028098">
    <property type="entry name" value="Glyco_trans_4-like_N"/>
</dbReference>
<feature type="domain" description="Glycosyltransferase subfamily 4-like N-terminal" evidence="1">
    <location>
        <begin position="13"/>
        <end position="162"/>
    </location>
</feature>
<dbReference type="EMBL" id="CP000478">
    <property type="protein sequence ID" value="ABK16799.1"/>
    <property type="molecule type" value="Genomic_DNA"/>
</dbReference>
<name>A0LH97_SYNFM</name>
<keyword evidence="2" id="KW-0808">Transferase</keyword>
<dbReference type="KEGG" id="sfu:Sfum_1106"/>
<proteinExistence type="predicted"/>
<evidence type="ECO:0000313" key="3">
    <source>
        <dbReference type="Proteomes" id="UP000001784"/>
    </source>
</evidence>
<keyword evidence="3" id="KW-1185">Reference proteome</keyword>
<dbReference type="Pfam" id="PF13692">
    <property type="entry name" value="Glyco_trans_1_4"/>
    <property type="match status" value="1"/>
</dbReference>
<dbReference type="InParanoid" id="A0LH97"/>
<dbReference type="Gene3D" id="3.40.50.2000">
    <property type="entry name" value="Glycogen Phosphorylase B"/>
    <property type="match status" value="2"/>
</dbReference>
<evidence type="ECO:0000313" key="2">
    <source>
        <dbReference type="EMBL" id="ABK16799.1"/>
    </source>
</evidence>
<accession>A0LH97</accession>
<dbReference type="SUPFAM" id="SSF53756">
    <property type="entry name" value="UDP-Glycosyltransferase/glycogen phosphorylase"/>
    <property type="match status" value="1"/>
</dbReference>
<dbReference type="PANTHER" id="PTHR12526:SF630">
    <property type="entry name" value="GLYCOSYLTRANSFERASE"/>
    <property type="match status" value="1"/>
</dbReference>
<dbReference type="HOGENOM" id="CLU_009583_0_4_7"/>
<dbReference type="STRING" id="335543.Sfum_1106"/>
<gene>
    <name evidence="2" type="ordered locus">Sfum_1106</name>
</gene>
<dbReference type="CAZy" id="GT4">
    <property type="family name" value="Glycosyltransferase Family 4"/>
</dbReference>
<protein>
    <submittedName>
        <fullName evidence="2">Glycosyl transferase, group 1</fullName>
    </submittedName>
</protein>